<keyword evidence="1" id="KW-0472">Membrane</keyword>
<proteinExistence type="predicted"/>
<comment type="caution">
    <text evidence="2">The sequence shown here is derived from an EMBL/GenBank/DDBJ whole genome shotgun (WGS) entry which is preliminary data.</text>
</comment>
<keyword evidence="1" id="KW-0812">Transmembrane</keyword>
<evidence type="ECO:0000313" key="3">
    <source>
        <dbReference type="Proteomes" id="UP001610446"/>
    </source>
</evidence>
<feature type="transmembrane region" description="Helical" evidence="1">
    <location>
        <begin position="6"/>
        <end position="29"/>
    </location>
</feature>
<gene>
    <name evidence="2" type="ORF">BJY01DRAFT_172120</name>
</gene>
<name>A0ABR4KWP0_9EURO</name>
<sequence>MGSTLYFRYIGQSRLLFFFWISLMILTHYQQFAWRHKQRLAGCHEHYTPYHRNNARRAKTAEMHVEAWLAHDIILDSNFLYKYNV</sequence>
<protein>
    <recommendedName>
        <fullName evidence="4">Secreted protein</fullName>
    </recommendedName>
</protein>
<organism evidence="2 3">
    <name type="scientific">Aspergillus pseudoustus</name>
    <dbReference type="NCBI Taxonomy" id="1810923"/>
    <lineage>
        <taxon>Eukaryota</taxon>
        <taxon>Fungi</taxon>
        <taxon>Dikarya</taxon>
        <taxon>Ascomycota</taxon>
        <taxon>Pezizomycotina</taxon>
        <taxon>Eurotiomycetes</taxon>
        <taxon>Eurotiomycetidae</taxon>
        <taxon>Eurotiales</taxon>
        <taxon>Aspergillaceae</taxon>
        <taxon>Aspergillus</taxon>
        <taxon>Aspergillus subgen. Nidulantes</taxon>
    </lineage>
</organism>
<keyword evidence="3" id="KW-1185">Reference proteome</keyword>
<evidence type="ECO:0000256" key="1">
    <source>
        <dbReference type="SAM" id="Phobius"/>
    </source>
</evidence>
<evidence type="ECO:0008006" key="4">
    <source>
        <dbReference type="Google" id="ProtNLM"/>
    </source>
</evidence>
<accession>A0ABR4KWP0</accession>
<keyword evidence="1" id="KW-1133">Transmembrane helix</keyword>
<reference evidence="2 3" key="1">
    <citation type="submission" date="2024-07" db="EMBL/GenBank/DDBJ databases">
        <title>Section-level genome sequencing and comparative genomics of Aspergillus sections Usti and Cavernicolus.</title>
        <authorList>
            <consortium name="Lawrence Berkeley National Laboratory"/>
            <person name="Nybo J.L."/>
            <person name="Vesth T.C."/>
            <person name="Theobald S."/>
            <person name="Frisvad J.C."/>
            <person name="Larsen T.O."/>
            <person name="Kjaerboelling I."/>
            <person name="Rothschild-Mancinelli K."/>
            <person name="Lyhne E.K."/>
            <person name="Kogle M.E."/>
            <person name="Barry K."/>
            <person name="Clum A."/>
            <person name="Na H."/>
            <person name="Ledsgaard L."/>
            <person name="Lin J."/>
            <person name="Lipzen A."/>
            <person name="Kuo A."/>
            <person name="Riley R."/>
            <person name="Mondo S."/>
            <person name="Labutti K."/>
            <person name="Haridas S."/>
            <person name="Pangalinan J."/>
            <person name="Salamov A.A."/>
            <person name="Simmons B.A."/>
            <person name="Magnuson J.K."/>
            <person name="Chen J."/>
            <person name="Drula E."/>
            <person name="Henrissat B."/>
            <person name="Wiebenga A."/>
            <person name="Lubbers R.J."/>
            <person name="Gomes A.C."/>
            <person name="Makela M.R."/>
            <person name="Stajich J."/>
            <person name="Grigoriev I.V."/>
            <person name="Mortensen U.H."/>
            <person name="De Vries R.P."/>
            <person name="Baker S.E."/>
            <person name="Andersen M.R."/>
        </authorList>
    </citation>
    <scope>NUCLEOTIDE SEQUENCE [LARGE SCALE GENOMIC DNA]</scope>
    <source>
        <strain evidence="2 3">CBS 123904</strain>
    </source>
</reference>
<evidence type="ECO:0000313" key="2">
    <source>
        <dbReference type="EMBL" id="KAL2856698.1"/>
    </source>
</evidence>
<dbReference type="EMBL" id="JBFXLU010000006">
    <property type="protein sequence ID" value="KAL2856698.1"/>
    <property type="molecule type" value="Genomic_DNA"/>
</dbReference>
<dbReference type="Proteomes" id="UP001610446">
    <property type="component" value="Unassembled WGS sequence"/>
</dbReference>